<keyword evidence="2" id="KW-1185">Reference proteome</keyword>
<evidence type="ECO:0000313" key="1">
    <source>
        <dbReference type="EMBL" id="MBD2778074.1"/>
    </source>
</evidence>
<evidence type="ECO:0000313" key="2">
    <source>
        <dbReference type="Proteomes" id="UP000629098"/>
    </source>
</evidence>
<reference evidence="1" key="1">
    <citation type="submission" date="2020-09" db="EMBL/GenBank/DDBJ databases">
        <title>Iningainema tapete sp. nov. (Scytonemataceae, Cyanobacteria) from greenhouses in central Florida (USA) produces two types of nodularin with biosynthetic potential for microcystin-LR and anabaenopeptins.</title>
        <authorList>
            <person name="Berthold D.E."/>
            <person name="Lefler F.W."/>
            <person name="Huang I.-S."/>
            <person name="Abdulla H."/>
            <person name="Zimba P.V."/>
            <person name="Laughinghouse H.D. IV."/>
        </authorList>
    </citation>
    <scope>NUCLEOTIDE SEQUENCE</scope>
    <source>
        <strain evidence="1">BLCCT55</strain>
    </source>
</reference>
<dbReference type="AlphaFoldDB" id="A0A8J6XKT3"/>
<accession>A0A8J6XKT3</accession>
<dbReference type="Proteomes" id="UP000629098">
    <property type="component" value="Unassembled WGS sequence"/>
</dbReference>
<proteinExistence type="predicted"/>
<name>A0A8J6XKT3_9CYAN</name>
<dbReference type="RefSeq" id="WP_190837337.1">
    <property type="nucleotide sequence ID" value="NZ_CAWPPI010000119.1"/>
</dbReference>
<organism evidence="1 2">
    <name type="scientific">Iningainema tapete BLCC-T55</name>
    <dbReference type="NCBI Taxonomy" id="2748662"/>
    <lineage>
        <taxon>Bacteria</taxon>
        <taxon>Bacillati</taxon>
        <taxon>Cyanobacteriota</taxon>
        <taxon>Cyanophyceae</taxon>
        <taxon>Nostocales</taxon>
        <taxon>Scytonemataceae</taxon>
        <taxon>Iningainema tapete</taxon>
    </lineage>
</organism>
<gene>
    <name evidence="1" type="ORF">ICL16_40035</name>
</gene>
<sequence length="83" mass="9020">MEAAKTIDTQITLPIELYRAIVQQAQAHGSSISGEITALLTPVLMQVPTELVQEFAAWEAASDEDWLRMEATLASFDAVADCP</sequence>
<evidence type="ECO:0008006" key="3">
    <source>
        <dbReference type="Google" id="ProtNLM"/>
    </source>
</evidence>
<protein>
    <recommendedName>
        <fullName evidence="3">Arc-like DNA binding domain-containing protein</fullName>
    </recommendedName>
</protein>
<dbReference type="EMBL" id="JACXAE010000119">
    <property type="protein sequence ID" value="MBD2778074.1"/>
    <property type="molecule type" value="Genomic_DNA"/>
</dbReference>
<comment type="caution">
    <text evidence="1">The sequence shown here is derived from an EMBL/GenBank/DDBJ whole genome shotgun (WGS) entry which is preliminary data.</text>
</comment>